<dbReference type="STRING" id="1817814.A2V81_03135"/>
<feature type="transmembrane region" description="Helical" evidence="1">
    <location>
        <begin position="412"/>
        <end position="431"/>
    </location>
</feature>
<keyword evidence="1" id="KW-0472">Membrane</keyword>
<feature type="transmembrane region" description="Helical" evidence="1">
    <location>
        <begin position="595"/>
        <end position="628"/>
    </location>
</feature>
<evidence type="ECO:0000313" key="3">
    <source>
        <dbReference type="EMBL" id="OGC82117.1"/>
    </source>
</evidence>
<sequence length="818" mass="92655">MRKVINLVIAGAFLLFIVYNYFKFHPYYFDLQYGVIFNNPGLIFKVLVLIGVIVFGSSMYRLMNNADEKITRNIRPLGIFVYFNLFILLVLGLYFFESIFAANTSFWASVIAFWGHWLYVFFFLFLFVVVASLGGYLVLKLLKVDFPERSLRLVMGAAVGMAVLILLLSVLGLLGWLTFWPIVILGAAIILVSFSVWRAVFNDLMWEKVEISFAYNTISWFLFTILALVMSMNIIDLIRPFPIGWDDMGVYLNFPHLIANSGSLLAGFPNQAYMPVSALGFIVANSTTVALFISWLGGILATFTLYVFGKRLINTEAGLLMATIMYSLPMVMHQSFGDMKLDMPLFFFIIAGFLAIFLSIEKREDFKVALSVDKSLWIIAGFLLGTAMAIKVTTAIVIFALIVLLAWRFSGIFAGLTALFFLHAVYFYQFVTASDISDPLKRKIAMVSLLLAVVCGAFTLFKRENIVKSLKPLGIILIGMAVAFAPWAYKHWSETHTLSINALLYGGPVVTPQPDFTAAGVNLAACQFTSGSEEMGRYINPDGGIMRYLGLPWDLTMNINQAGFYVDISFLFLGLIPLLLLFWKHKEWPEFWQNVLLMFVISWYFWLFVGSGIPWYGIGSFLFALLLIVRVKELFEKKVLWGNILIILAIVISLVSVVSLRESKFGSEVFLSYAFGLRNADQVMDATSPNYRLIASTINQETSTTEHPNYVYRIGTFITYFLNNNRERLYNDAQLDVFNCIDGDHTDDARTVERLRKLGFHYMVYDTNTATIEKDINGTLHQKVNRFTSFAMNNLKVIAPTDPSRYNEGILFLEIPQT</sequence>
<feature type="transmembrane region" description="Helical" evidence="1">
    <location>
        <begin position="5"/>
        <end position="22"/>
    </location>
</feature>
<feature type="transmembrane region" description="Helical" evidence="1">
    <location>
        <begin position="562"/>
        <end position="583"/>
    </location>
</feature>
<keyword evidence="1" id="KW-1133">Transmembrane helix</keyword>
<name>A0A1F4XKA2_9BACT</name>
<feature type="transmembrane region" description="Helical" evidence="1">
    <location>
        <begin position="42"/>
        <end position="62"/>
    </location>
</feature>
<feature type="transmembrane region" description="Helical" evidence="1">
    <location>
        <begin position="443"/>
        <end position="461"/>
    </location>
</feature>
<feature type="transmembrane region" description="Helical" evidence="1">
    <location>
        <begin position="312"/>
        <end position="331"/>
    </location>
</feature>
<gene>
    <name evidence="3" type="ORF">A2V81_03135</name>
</gene>
<evidence type="ECO:0000259" key="2">
    <source>
        <dbReference type="Pfam" id="PF13231"/>
    </source>
</evidence>
<feature type="transmembrane region" description="Helical" evidence="1">
    <location>
        <begin position="343"/>
        <end position="360"/>
    </location>
</feature>
<feature type="transmembrane region" description="Helical" evidence="1">
    <location>
        <begin position="640"/>
        <end position="660"/>
    </location>
</feature>
<feature type="transmembrane region" description="Helical" evidence="1">
    <location>
        <begin position="179"/>
        <end position="201"/>
    </location>
</feature>
<feature type="transmembrane region" description="Helical" evidence="1">
    <location>
        <begin position="280"/>
        <end position="306"/>
    </location>
</feature>
<organism evidence="3 4">
    <name type="scientific">Candidatus Abawacabacteria bacterium RBG_16_42_10</name>
    <dbReference type="NCBI Taxonomy" id="1817814"/>
    <lineage>
        <taxon>Bacteria</taxon>
        <taxon>Candidatus Abawacaibacteriota</taxon>
    </lineage>
</organism>
<keyword evidence="1" id="KW-0812">Transmembrane</keyword>
<feature type="transmembrane region" description="Helical" evidence="1">
    <location>
        <begin position="116"/>
        <end position="139"/>
    </location>
</feature>
<dbReference type="AlphaFoldDB" id="A0A1F4XKA2"/>
<dbReference type="InterPro" id="IPR038731">
    <property type="entry name" value="RgtA/B/C-like"/>
</dbReference>
<feature type="transmembrane region" description="Helical" evidence="1">
    <location>
        <begin position="473"/>
        <end position="489"/>
    </location>
</feature>
<comment type="caution">
    <text evidence="3">The sequence shown here is derived from an EMBL/GenBank/DDBJ whole genome shotgun (WGS) entry which is preliminary data.</text>
</comment>
<proteinExistence type="predicted"/>
<feature type="transmembrane region" description="Helical" evidence="1">
    <location>
        <begin position="213"/>
        <end position="238"/>
    </location>
</feature>
<accession>A0A1F4XKA2</accession>
<reference evidence="3 4" key="1">
    <citation type="journal article" date="2016" name="Nat. Commun.">
        <title>Thousands of microbial genomes shed light on interconnected biogeochemical processes in an aquifer system.</title>
        <authorList>
            <person name="Anantharaman K."/>
            <person name="Brown C.T."/>
            <person name="Hug L.A."/>
            <person name="Sharon I."/>
            <person name="Castelle C.J."/>
            <person name="Probst A.J."/>
            <person name="Thomas B.C."/>
            <person name="Singh A."/>
            <person name="Wilkins M.J."/>
            <person name="Karaoz U."/>
            <person name="Brodie E.L."/>
            <person name="Williams K.H."/>
            <person name="Hubbard S.S."/>
            <person name="Banfield J.F."/>
        </authorList>
    </citation>
    <scope>NUCLEOTIDE SEQUENCE [LARGE SCALE GENOMIC DNA]</scope>
</reference>
<protein>
    <recommendedName>
        <fullName evidence="2">Glycosyltransferase RgtA/B/C/D-like domain-containing protein</fullName>
    </recommendedName>
</protein>
<dbReference type="EMBL" id="MEWR01000011">
    <property type="protein sequence ID" value="OGC82117.1"/>
    <property type="molecule type" value="Genomic_DNA"/>
</dbReference>
<evidence type="ECO:0000313" key="4">
    <source>
        <dbReference type="Proteomes" id="UP000177614"/>
    </source>
</evidence>
<feature type="transmembrane region" description="Helical" evidence="1">
    <location>
        <begin position="74"/>
        <end position="96"/>
    </location>
</feature>
<evidence type="ECO:0000256" key="1">
    <source>
        <dbReference type="SAM" id="Phobius"/>
    </source>
</evidence>
<dbReference type="Pfam" id="PF13231">
    <property type="entry name" value="PMT_2"/>
    <property type="match status" value="1"/>
</dbReference>
<feature type="transmembrane region" description="Helical" evidence="1">
    <location>
        <begin position="376"/>
        <end position="405"/>
    </location>
</feature>
<dbReference type="Proteomes" id="UP000177614">
    <property type="component" value="Unassembled WGS sequence"/>
</dbReference>
<feature type="transmembrane region" description="Helical" evidence="1">
    <location>
        <begin position="151"/>
        <end position="173"/>
    </location>
</feature>
<feature type="domain" description="Glycosyltransferase RgtA/B/C/D-like" evidence="2">
    <location>
        <begin position="282"/>
        <end position="408"/>
    </location>
</feature>